<dbReference type="PROSITE" id="PS50092">
    <property type="entry name" value="TSP1"/>
    <property type="match status" value="1"/>
</dbReference>
<sequence>TTSSSVATTTPTTTTVTTPTTPVTISPTPVTTRSTPVTSTTTPVTTTTTPIPTTSTEIIDGREAKIVVYGLWSSWFSWVQCSATCGEGVQKRSRVCQKSSPTDVDCDGSEEVTRACNNGR</sequence>
<dbReference type="InterPro" id="IPR052065">
    <property type="entry name" value="Compl_asym_regulator"/>
</dbReference>
<proteinExistence type="predicted"/>
<dbReference type="Gene3D" id="2.20.100.10">
    <property type="entry name" value="Thrombospondin type-1 (TSP1) repeat"/>
    <property type="match status" value="1"/>
</dbReference>
<keyword evidence="1" id="KW-0677">Repeat</keyword>
<reference evidence="3" key="1">
    <citation type="submission" date="2022-03" db="EMBL/GenBank/DDBJ databases">
        <authorList>
            <person name="Martin C."/>
        </authorList>
    </citation>
    <scope>NUCLEOTIDE SEQUENCE</scope>
</reference>
<comment type="caution">
    <text evidence="3">The sequence shown here is derived from an EMBL/GenBank/DDBJ whole genome shotgun (WGS) entry which is preliminary data.</text>
</comment>
<dbReference type="Proteomes" id="UP000749559">
    <property type="component" value="Unassembled WGS sequence"/>
</dbReference>
<dbReference type="EMBL" id="CAIIXF020000006">
    <property type="protein sequence ID" value="CAH1787901.1"/>
    <property type="molecule type" value="Genomic_DNA"/>
</dbReference>
<evidence type="ECO:0000256" key="1">
    <source>
        <dbReference type="ARBA" id="ARBA00022737"/>
    </source>
</evidence>
<dbReference type="InterPro" id="IPR036383">
    <property type="entry name" value="TSP1_rpt_sf"/>
</dbReference>
<dbReference type="OrthoDB" id="6273859at2759"/>
<dbReference type="AlphaFoldDB" id="A0A8J1YCR8"/>
<evidence type="ECO:0000313" key="3">
    <source>
        <dbReference type="EMBL" id="CAH1787901.1"/>
    </source>
</evidence>
<name>A0A8J1YCR8_OWEFU</name>
<keyword evidence="4" id="KW-1185">Reference proteome</keyword>
<keyword evidence="2" id="KW-1015">Disulfide bond</keyword>
<organism evidence="3 4">
    <name type="scientific">Owenia fusiformis</name>
    <name type="common">Polychaete worm</name>
    <dbReference type="NCBI Taxonomy" id="6347"/>
    <lineage>
        <taxon>Eukaryota</taxon>
        <taxon>Metazoa</taxon>
        <taxon>Spiralia</taxon>
        <taxon>Lophotrochozoa</taxon>
        <taxon>Annelida</taxon>
        <taxon>Polychaeta</taxon>
        <taxon>Sedentaria</taxon>
        <taxon>Canalipalpata</taxon>
        <taxon>Sabellida</taxon>
        <taxon>Oweniida</taxon>
        <taxon>Oweniidae</taxon>
        <taxon>Owenia</taxon>
    </lineage>
</organism>
<gene>
    <name evidence="3" type="ORF">OFUS_LOCUS13527</name>
</gene>
<accession>A0A8J1YCR8</accession>
<dbReference type="FunFam" id="2.20.100.10:FF:000001">
    <property type="entry name" value="semaphorin-5A isoform X1"/>
    <property type="match status" value="1"/>
</dbReference>
<evidence type="ECO:0000313" key="4">
    <source>
        <dbReference type="Proteomes" id="UP000749559"/>
    </source>
</evidence>
<feature type="non-terminal residue" evidence="3">
    <location>
        <position position="1"/>
    </location>
</feature>
<dbReference type="Pfam" id="PF00090">
    <property type="entry name" value="TSP_1"/>
    <property type="match status" value="1"/>
</dbReference>
<feature type="non-terminal residue" evidence="3">
    <location>
        <position position="120"/>
    </location>
</feature>
<protein>
    <submittedName>
        <fullName evidence="3">Uncharacterized protein</fullName>
    </submittedName>
</protein>
<dbReference type="PANTHER" id="PTHR22906">
    <property type="entry name" value="PROPERDIN"/>
    <property type="match status" value="1"/>
</dbReference>
<dbReference type="SUPFAM" id="SSF82895">
    <property type="entry name" value="TSP-1 type 1 repeat"/>
    <property type="match status" value="1"/>
</dbReference>
<dbReference type="InterPro" id="IPR000884">
    <property type="entry name" value="TSP1_rpt"/>
</dbReference>
<evidence type="ECO:0000256" key="2">
    <source>
        <dbReference type="ARBA" id="ARBA00023157"/>
    </source>
</evidence>
<dbReference type="PRINTS" id="PR01705">
    <property type="entry name" value="TSP1REPEAT"/>
</dbReference>